<accession>A0A931IZ72</accession>
<evidence type="ECO:0000313" key="6">
    <source>
        <dbReference type="EMBL" id="MBH9552683.1"/>
    </source>
</evidence>
<dbReference type="InterPro" id="IPR004369">
    <property type="entry name" value="Prolyl-tRNA_editing_YbaK/EbsC"/>
</dbReference>
<evidence type="ECO:0000256" key="2">
    <source>
        <dbReference type="ARBA" id="ARBA00022917"/>
    </source>
</evidence>
<protein>
    <recommendedName>
        <fullName evidence="4">Cys-tRNA(Pro)/Cys-tRNA(Cys) deacylase</fullName>
        <ecNumber evidence="4">4.2.-.-</ecNumber>
    </recommendedName>
</protein>
<dbReference type="GO" id="GO:0002161">
    <property type="term" value="F:aminoacyl-tRNA deacylase activity"/>
    <property type="evidence" value="ECO:0007669"/>
    <property type="project" value="InterPro"/>
</dbReference>
<organism evidence="6 7">
    <name type="scientific">Inhella gelatinilytica</name>
    <dbReference type="NCBI Taxonomy" id="2795030"/>
    <lineage>
        <taxon>Bacteria</taxon>
        <taxon>Pseudomonadati</taxon>
        <taxon>Pseudomonadota</taxon>
        <taxon>Betaproteobacteria</taxon>
        <taxon>Burkholderiales</taxon>
        <taxon>Sphaerotilaceae</taxon>
        <taxon>Inhella</taxon>
    </lineage>
</organism>
<dbReference type="Gene3D" id="3.90.960.10">
    <property type="entry name" value="YbaK/aminoacyl-tRNA synthetase-associated domain"/>
    <property type="match status" value="1"/>
</dbReference>
<keyword evidence="3 4" id="KW-0456">Lyase</keyword>
<reference evidence="6" key="1">
    <citation type="submission" date="2020-12" db="EMBL/GenBank/DDBJ databases">
        <title>The genome sequence of Inhella sp. 4Y17.</title>
        <authorList>
            <person name="Liu Y."/>
        </authorList>
    </citation>
    <scope>NUCLEOTIDE SEQUENCE</scope>
    <source>
        <strain evidence="6">4Y10</strain>
    </source>
</reference>
<dbReference type="CDD" id="cd00002">
    <property type="entry name" value="YbaK_deacylase"/>
    <property type="match status" value="1"/>
</dbReference>
<keyword evidence="7" id="KW-1185">Reference proteome</keyword>
<evidence type="ECO:0000256" key="4">
    <source>
        <dbReference type="PIRNR" id="PIRNR006181"/>
    </source>
</evidence>
<dbReference type="RefSeq" id="WP_198100274.1">
    <property type="nucleotide sequence ID" value="NZ_JAEDAL010000002.1"/>
</dbReference>
<name>A0A931IZ72_9BURK</name>
<evidence type="ECO:0000259" key="5">
    <source>
        <dbReference type="Pfam" id="PF04073"/>
    </source>
</evidence>
<comment type="caution">
    <text evidence="6">The sequence shown here is derived from an EMBL/GenBank/DDBJ whole genome shotgun (WGS) entry which is preliminary data.</text>
</comment>
<dbReference type="PIRSF" id="PIRSF006181">
    <property type="entry name" value="EbsC_YbaK"/>
    <property type="match status" value="1"/>
</dbReference>
<dbReference type="PANTHER" id="PTHR30411:SF0">
    <property type="entry name" value="CYS-TRNA(PRO)_CYS-TRNA(CYS) DEACYLASE YBAK"/>
    <property type="match status" value="1"/>
</dbReference>
<dbReference type="InterPro" id="IPR036754">
    <property type="entry name" value="YbaK/aa-tRNA-synt-asso_dom_sf"/>
</dbReference>
<gene>
    <name evidence="6" type="ORF">I7X43_07435</name>
</gene>
<keyword evidence="2 4" id="KW-0648">Protein biosynthesis</keyword>
<dbReference type="EMBL" id="JAEDAL010000002">
    <property type="protein sequence ID" value="MBH9552683.1"/>
    <property type="molecule type" value="Genomic_DNA"/>
</dbReference>
<dbReference type="Pfam" id="PF04073">
    <property type="entry name" value="tRNA_edit"/>
    <property type="match status" value="1"/>
</dbReference>
<dbReference type="SUPFAM" id="SSF55826">
    <property type="entry name" value="YbaK/ProRS associated domain"/>
    <property type="match status" value="1"/>
</dbReference>
<dbReference type="PANTHER" id="PTHR30411">
    <property type="entry name" value="CYTOPLASMIC PROTEIN"/>
    <property type="match status" value="1"/>
</dbReference>
<dbReference type="AlphaFoldDB" id="A0A931IZ72"/>
<evidence type="ECO:0000313" key="7">
    <source>
        <dbReference type="Proteomes" id="UP000620139"/>
    </source>
</evidence>
<dbReference type="InterPro" id="IPR007214">
    <property type="entry name" value="YbaK/aa-tRNA-synth-assoc-dom"/>
</dbReference>
<dbReference type="EC" id="4.2.-.-" evidence="4"/>
<dbReference type="GO" id="GO:0006412">
    <property type="term" value="P:translation"/>
    <property type="evidence" value="ECO:0007669"/>
    <property type="project" value="UniProtKB-KW"/>
</dbReference>
<dbReference type="Proteomes" id="UP000620139">
    <property type="component" value="Unassembled WGS sequence"/>
</dbReference>
<sequence>MSKKTAHVSATPATDWLRERSVPFTEHPYDYVEHGGTAESAKQLGVAEHAVVKTLVMQDEDAKPLVVLMHGDRQVSLKELARQIPCKKVEPCKPEVAQRHSGYQVGGTSPFGFRKAVPVYVQQSILTLPRICINGGRRGFLVGIDPQVLVGVLGARPVDCASPQ</sequence>
<evidence type="ECO:0000256" key="3">
    <source>
        <dbReference type="ARBA" id="ARBA00023239"/>
    </source>
</evidence>
<evidence type="ECO:0000256" key="1">
    <source>
        <dbReference type="ARBA" id="ARBA00009798"/>
    </source>
</evidence>
<comment type="similarity">
    <text evidence="1 4">Belongs to the prolyl-tRNA editing family. YbaK/EbsC subfamily.</text>
</comment>
<proteinExistence type="inferred from homology"/>
<dbReference type="GO" id="GO:0016829">
    <property type="term" value="F:lyase activity"/>
    <property type="evidence" value="ECO:0007669"/>
    <property type="project" value="UniProtKB-KW"/>
</dbReference>
<feature type="domain" description="YbaK/aminoacyl-tRNA synthetase-associated" evidence="5">
    <location>
        <begin position="38"/>
        <end position="149"/>
    </location>
</feature>